<feature type="transmembrane region" description="Helical" evidence="3">
    <location>
        <begin position="112"/>
        <end position="141"/>
    </location>
</feature>
<evidence type="ECO:0000259" key="4">
    <source>
        <dbReference type="Pfam" id="PF01478"/>
    </source>
</evidence>
<dbReference type="EMBL" id="JAGIZB010000005">
    <property type="protein sequence ID" value="MBP0444556.1"/>
    <property type="molecule type" value="Genomic_DNA"/>
</dbReference>
<feature type="domain" description="Prepilin type IV endopeptidase peptidase" evidence="4">
    <location>
        <begin position="33"/>
        <end position="141"/>
    </location>
</feature>
<evidence type="ECO:0000256" key="2">
    <source>
        <dbReference type="RuleBase" id="RU003793"/>
    </source>
</evidence>
<accession>A0ABS4AC60</accession>
<gene>
    <name evidence="5" type="ORF">J8J14_07150</name>
</gene>
<dbReference type="PANTHER" id="PTHR30487:SF0">
    <property type="entry name" value="PREPILIN LEADER PEPTIDASE_N-METHYLTRANSFERASE-RELATED"/>
    <property type="match status" value="1"/>
</dbReference>
<proteinExistence type="inferred from homology"/>
<feature type="transmembrane region" description="Helical" evidence="3">
    <location>
        <begin position="153"/>
        <end position="173"/>
    </location>
</feature>
<dbReference type="InterPro" id="IPR014032">
    <property type="entry name" value="Peptidase_A24A_bac"/>
</dbReference>
<dbReference type="PRINTS" id="PR00864">
    <property type="entry name" value="PREPILNPTASE"/>
</dbReference>
<feature type="transmembrane region" description="Helical" evidence="3">
    <location>
        <begin position="50"/>
        <end position="68"/>
    </location>
</feature>
<keyword evidence="3" id="KW-0812">Transmembrane</keyword>
<dbReference type="InterPro" id="IPR000045">
    <property type="entry name" value="Prepilin_IV_endopep_pep"/>
</dbReference>
<feature type="transmembrane region" description="Helical" evidence="3">
    <location>
        <begin position="28"/>
        <end position="44"/>
    </location>
</feature>
<dbReference type="Proteomes" id="UP000681594">
    <property type="component" value="Unassembled WGS sequence"/>
</dbReference>
<dbReference type="RefSeq" id="WP_209378784.1">
    <property type="nucleotide sequence ID" value="NZ_JAGIZB010000005.1"/>
</dbReference>
<evidence type="ECO:0000313" key="6">
    <source>
        <dbReference type="Proteomes" id="UP000681594"/>
    </source>
</evidence>
<dbReference type="InterPro" id="IPR050882">
    <property type="entry name" value="Prepilin_peptidase/N-MTase"/>
</dbReference>
<evidence type="ECO:0000256" key="1">
    <source>
        <dbReference type="ARBA" id="ARBA00005801"/>
    </source>
</evidence>
<organism evidence="5 6">
    <name type="scientific">Pararoseomonas baculiformis</name>
    <dbReference type="NCBI Taxonomy" id="2820812"/>
    <lineage>
        <taxon>Bacteria</taxon>
        <taxon>Pseudomonadati</taxon>
        <taxon>Pseudomonadota</taxon>
        <taxon>Alphaproteobacteria</taxon>
        <taxon>Acetobacterales</taxon>
        <taxon>Acetobacteraceae</taxon>
        <taxon>Pararoseomonas</taxon>
    </lineage>
</organism>
<dbReference type="Pfam" id="PF01478">
    <property type="entry name" value="Peptidase_A24"/>
    <property type="match status" value="1"/>
</dbReference>
<dbReference type="PANTHER" id="PTHR30487">
    <property type="entry name" value="TYPE 4 PREPILIN-LIKE PROTEINS LEADER PEPTIDE-PROCESSING ENZYME"/>
    <property type="match status" value="1"/>
</dbReference>
<keyword evidence="3" id="KW-0472">Membrane</keyword>
<sequence length="179" mass="18365">MESTQWVFLAGTGTALMPLALLLPSPALPFAAVLGGLLLALAWLDLRFGIVHAGLVLPLLAAGAAAAMLSSPERLGAAAAGAAIGYASFRIIESAFRRLRGHEGLGRGDAWVLGAVGAWVGPGGLAPLVTVAAALGLLMALFRSRRVDPRAEIPFVPALAVASWITWIAIGGAPSWTWP</sequence>
<evidence type="ECO:0000313" key="5">
    <source>
        <dbReference type="EMBL" id="MBP0444556.1"/>
    </source>
</evidence>
<keyword evidence="6" id="KW-1185">Reference proteome</keyword>
<evidence type="ECO:0000256" key="3">
    <source>
        <dbReference type="SAM" id="Phobius"/>
    </source>
</evidence>
<dbReference type="Gene3D" id="1.20.120.1220">
    <property type="match status" value="1"/>
</dbReference>
<comment type="caution">
    <text evidence="5">The sequence shown here is derived from an EMBL/GenBank/DDBJ whole genome shotgun (WGS) entry which is preliminary data.</text>
</comment>
<comment type="similarity">
    <text evidence="1 2">Belongs to the peptidase A24 family.</text>
</comment>
<name>A0ABS4AC60_9PROT</name>
<keyword evidence="3" id="KW-1133">Transmembrane helix</keyword>
<protein>
    <submittedName>
        <fullName evidence="5">Prepilin peptidase</fullName>
    </submittedName>
</protein>
<reference evidence="5 6" key="1">
    <citation type="submission" date="2021-03" db="EMBL/GenBank/DDBJ databases">
        <authorList>
            <person name="So Y."/>
        </authorList>
    </citation>
    <scope>NUCLEOTIDE SEQUENCE [LARGE SCALE GENOMIC DNA]</scope>
    <source>
        <strain evidence="5 6">SSH11</strain>
    </source>
</reference>